<reference evidence="1 2" key="1">
    <citation type="journal article" date="2016" name="Nat. Commun.">
        <title>Thousands of microbial genomes shed light on interconnected biogeochemical processes in an aquifer system.</title>
        <authorList>
            <person name="Anantharaman K."/>
            <person name="Brown C.T."/>
            <person name="Hug L.A."/>
            <person name="Sharon I."/>
            <person name="Castelle C.J."/>
            <person name="Probst A.J."/>
            <person name="Thomas B.C."/>
            <person name="Singh A."/>
            <person name="Wilkins M.J."/>
            <person name="Karaoz U."/>
            <person name="Brodie E.L."/>
            <person name="Williams K.H."/>
            <person name="Hubbard S.S."/>
            <person name="Banfield J.F."/>
        </authorList>
    </citation>
    <scope>NUCLEOTIDE SEQUENCE [LARGE SCALE GENOMIC DNA]</scope>
</reference>
<dbReference type="Proteomes" id="UP000179381">
    <property type="component" value="Unassembled WGS sequence"/>
</dbReference>
<accession>A0A1F6XC69</accession>
<gene>
    <name evidence="1" type="ORF">A2933_01510</name>
</gene>
<proteinExistence type="predicted"/>
<name>A0A1F6XC69_9BACT</name>
<comment type="caution">
    <text evidence="1">The sequence shown here is derived from an EMBL/GenBank/DDBJ whole genome shotgun (WGS) entry which is preliminary data.</text>
</comment>
<protein>
    <submittedName>
        <fullName evidence="1">Uncharacterized protein</fullName>
    </submittedName>
</protein>
<dbReference type="EMBL" id="MFVH01000020">
    <property type="protein sequence ID" value="OGI91839.1"/>
    <property type="molecule type" value="Genomic_DNA"/>
</dbReference>
<dbReference type="AlphaFoldDB" id="A0A1F6XC69"/>
<sequence>MAPMTSSLAPSIVTHRDPKGLKFVSIVEAAYNGARLSEEEAQRVNDASGLGDLIGTFIANNRSNDRFVNEEVRSSYTYPGEFKGPKPILEQIQSLASILGLDPTAALQHAHILPMLDTFVPAEALPYVGWYAVSRDVALADILGKLAESRRFCNWCCESQMDNFRTHERTARFMAEIAKSQGNSDIYVIAAQLGMRHRGCSVRRARERFAGNEFGLTPEQGGAITLTHPERFVCREQLHMDLPGGEFDDRGSGVRFGHASVLDFYGDWVRFGMASVGVVSDQYGSASAFLP</sequence>
<organism evidence="1 2">
    <name type="scientific">Candidatus Nomurabacteria bacterium RIFCSPLOWO2_01_FULL_46_18</name>
    <dbReference type="NCBI Taxonomy" id="1801783"/>
    <lineage>
        <taxon>Bacteria</taxon>
        <taxon>Candidatus Nomuraibacteriota</taxon>
    </lineage>
</organism>
<evidence type="ECO:0000313" key="1">
    <source>
        <dbReference type="EMBL" id="OGI91839.1"/>
    </source>
</evidence>
<evidence type="ECO:0000313" key="2">
    <source>
        <dbReference type="Proteomes" id="UP000179381"/>
    </source>
</evidence>